<organism evidence="1 2">
    <name type="scientific">Triparma laevis f. inornata</name>
    <dbReference type="NCBI Taxonomy" id="1714386"/>
    <lineage>
        <taxon>Eukaryota</taxon>
        <taxon>Sar</taxon>
        <taxon>Stramenopiles</taxon>
        <taxon>Ochrophyta</taxon>
        <taxon>Bolidophyceae</taxon>
        <taxon>Parmales</taxon>
        <taxon>Triparmaceae</taxon>
        <taxon>Triparma</taxon>
    </lineage>
</organism>
<comment type="caution">
    <text evidence="1">The sequence shown here is derived from an EMBL/GenBank/DDBJ whole genome shotgun (WGS) entry which is preliminary data.</text>
</comment>
<dbReference type="Proteomes" id="UP001162640">
    <property type="component" value="Unassembled WGS sequence"/>
</dbReference>
<dbReference type="InterPro" id="IPR032675">
    <property type="entry name" value="LRR_dom_sf"/>
</dbReference>
<evidence type="ECO:0000313" key="1">
    <source>
        <dbReference type="EMBL" id="GMH53560.1"/>
    </source>
</evidence>
<dbReference type="EMBL" id="BLQM01000033">
    <property type="protein sequence ID" value="GMH53560.1"/>
    <property type="molecule type" value="Genomic_DNA"/>
</dbReference>
<dbReference type="PANTHER" id="PTHR45661">
    <property type="entry name" value="SURFACE ANTIGEN"/>
    <property type="match status" value="1"/>
</dbReference>
<dbReference type="AlphaFoldDB" id="A0A9W6ZPA1"/>
<dbReference type="SUPFAM" id="SSF52058">
    <property type="entry name" value="L domain-like"/>
    <property type="match status" value="1"/>
</dbReference>
<proteinExistence type="predicted"/>
<name>A0A9W6ZPA1_9STRA</name>
<gene>
    <name evidence="1" type="ORF">TL16_g01478</name>
</gene>
<dbReference type="InterPro" id="IPR026906">
    <property type="entry name" value="LRR_5"/>
</dbReference>
<sequence>MSTCVCSSAEVLLSGNNFLNTDDYRRLLVPFLPNDTLMAIRLVSKPWSRVADGFISDGVESGAMIVHDGNDISFDEAFARKERRCLVTRVISLLNIMKVGKCACFLATNLVVVDIPKGIESIGNEAFQGCSSLTTVSFPRTLTSIGVYAFIACSSLDNVDLLHTNLQELGEQAFSHCSELKSMTIPDSLQTLGKFVFFGCSKLFTSSIDMSFDNYKDPISEVVAHLRSLQIN</sequence>
<dbReference type="Gene3D" id="3.80.10.10">
    <property type="entry name" value="Ribonuclease Inhibitor"/>
    <property type="match status" value="1"/>
</dbReference>
<dbReference type="PANTHER" id="PTHR45661:SF3">
    <property type="entry name" value="IG-LIKE DOMAIN-CONTAINING PROTEIN"/>
    <property type="match status" value="1"/>
</dbReference>
<reference evidence="2" key="1">
    <citation type="journal article" date="2023" name="Commun. Biol.">
        <title>Genome analysis of Parmales, the sister group of diatoms, reveals the evolutionary specialization of diatoms from phago-mixotrophs to photoautotrophs.</title>
        <authorList>
            <person name="Ban H."/>
            <person name="Sato S."/>
            <person name="Yoshikawa S."/>
            <person name="Yamada K."/>
            <person name="Nakamura Y."/>
            <person name="Ichinomiya M."/>
            <person name="Sato N."/>
            <person name="Blanc-Mathieu R."/>
            <person name="Endo H."/>
            <person name="Kuwata A."/>
            <person name="Ogata H."/>
        </authorList>
    </citation>
    <scope>NUCLEOTIDE SEQUENCE [LARGE SCALE GENOMIC DNA]</scope>
</reference>
<evidence type="ECO:0000313" key="2">
    <source>
        <dbReference type="Proteomes" id="UP001162640"/>
    </source>
</evidence>
<protein>
    <submittedName>
        <fullName evidence="1">Uncharacterized protein</fullName>
    </submittedName>
</protein>
<accession>A0A9W6ZPA1</accession>
<dbReference type="InterPro" id="IPR053139">
    <property type="entry name" value="Surface_bspA-like"/>
</dbReference>
<dbReference type="Pfam" id="PF13306">
    <property type="entry name" value="LRR_5"/>
    <property type="match status" value="1"/>
</dbReference>